<accession>G2YJM8</accession>
<evidence type="ECO:0000313" key="2">
    <source>
        <dbReference type="Proteomes" id="UP000008177"/>
    </source>
</evidence>
<name>G2YJM8_BOTF4</name>
<dbReference type="HOGENOM" id="CLU_3175311_0_0_1"/>
<proteinExistence type="predicted"/>
<dbReference type="InParanoid" id="G2YJM8"/>
<gene>
    <name evidence="1" type="ORF">BofuT4_P084690.1</name>
</gene>
<dbReference type="Proteomes" id="UP000008177">
    <property type="component" value="Unplaced contigs"/>
</dbReference>
<dbReference type="AlphaFoldDB" id="G2YJM8"/>
<organism evidence="1 2">
    <name type="scientific">Botryotinia fuckeliana (strain T4)</name>
    <name type="common">Noble rot fungus</name>
    <name type="synonym">Botrytis cinerea</name>
    <dbReference type="NCBI Taxonomy" id="999810"/>
    <lineage>
        <taxon>Eukaryota</taxon>
        <taxon>Fungi</taxon>
        <taxon>Dikarya</taxon>
        <taxon>Ascomycota</taxon>
        <taxon>Pezizomycotina</taxon>
        <taxon>Leotiomycetes</taxon>
        <taxon>Helotiales</taxon>
        <taxon>Sclerotiniaceae</taxon>
        <taxon>Botrytis</taxon>
    </lineage>
</organism>
<dbReference type="EMBL" id="FQ790338">
    <property type="protein sequence ID" value="CCD51945.1"/>
    <property type="molecule type" value="Genomic_DNA"/>
</dbReference>
<protein>
    <submittedName>
        <fullName evidence="1">Uncharacterized protein</fullName>
    </submittedName>
</protein>
<sequence length="47" mass="5216">MGINGWAKQARLKGLLYAEIYTSADHVLTFQQIEFRVDNDNSGSLSG</sequence>
<reference evidence="2" key="1">
    <citation type="journal article" date="2011" name="PLoS Genet.">
        <title>Genomic analysis of the necrotrophic fungal pathogens Sclerotinia sclerotiorum and Botrytis cinerea.</title>
        <authorList>
            <person name="Amselem J."/>
            <person name="Cuomo C.A."/>
            <person name="van Kan J.A."/>
            <person name="Viaud M."/>
            <person name="Benito E.P."/>
            <person name="Couloux A."/>
            <person name="Coutinho P.M."/>
            <person name="de Vries R.P."/>
            <person name="Dyer P.S."/>
            <person name="Fillinger S."/>
            <person name="Fournier E."/>
            <person name="Gout L."/>
            <person name="Hahn M."/>
            <person name="Kohn L."/>
            <person name="Lapalu N."/>
            <person name="Plummer K.M."/>
            <person name="Pradier J.M."/>
            <person name="Quevillon E."/>
            <person name="Sharon A."/>
            <person name="Simon A."/>
            <person name="ten Have A."/>
            <person name="Tudzynski B."/>
            <person name="Tudzynski P."/>
            <person name="Wincker P."/>
            <person name="Andrew M."/>
            <person name="Anthouard V."/>
            <person name="Beever R.E."/>
            <person name="Beffa R."/>
            <person name="Benoit I."/>
            <person name="Bouzid O."/>
            <person name="Brault B."/>
            <person name="Chen Z."/>
            <person name="Choquer M."/>
            <person name="Collemare J."/>
            <person name="Cotton P."/>
            <person name="Danchin E.G."/>
            <person name="Da Silva C."/>
            <person name="Gautier A."/>
            <person name="Giraud C."/>
            <person name="Giraud T."/>
            <person name="Gonzalez C."/>
            <person name="Grossetete S."/>
            <person name="Guldener U."/>
            <person name="Henrissat B."/>
            <person name="Howlett B.J."/>
            <person name="Kodira C."/>
            <person name="Kretschmer M."/>
            <person name="Lappartient A."/>
            <person name="Leroch M."/>
            <person name="Levis C."/>
            <person name="Mauceli E."/>
            <person name="Neuveglise C."/>
            <person name="Oeser B."/>
            <person name="Pearson M."/>
            <person name="Poulain J."/>
            <person name="Poussereau N."/>
            <person name="Quesneville H."/>
            <person name="Rascle C."/>
            <person name="Schumacher J."/>
            <person name="Segurens B."/>
            <person name="Sexton A."/>
            <person name="Silva E."/>
            <person name="Sirven C."/>
            <person name="Soanes D.M."/>
            <person name="Talbot N.J."/>
            <person name="Templeton M."/>
            <person name="Yandava C."/>
            <person name="Yarden O."/>
            <person name="Zeng Q."/>
            <person name="Rollins J.A."/>
            <person name="Lebrun M.H."/>
            <person name="Dickman M."/>
        </authorList>
    </citation>
    <scope>NUCLEOTIDE SEQUENCE [LARGE SCALE GENOMIC DNA]</scope>
    <source>
        <strain evidence="2">T4</strain>
    </source>
</reference>
<evidence type="ECO:0000313" key="1">
    <source>
        <dbReference type="EMBL" id="CCD51945.1"/>
    </source>
</evidence>